<dbReference type="Proteomes" id="UP001295469">
    <property type="component" value="Chromosome C07"/>
</dbReference>
<evidence type="ECO:0000313" key="1">
    <source>
        <dbReference type="EMBL" id="CAF1948197.1"/>
    </source>
</evidence>
<proteinExistence type="predicted"/>
<reference evidence="1" key="1">
    <citation type="submission" date="2021-01" db="EMBL/GenBank/DDBJ databases">
        <authorList>
            <consortium name="Genoscope - CEA"/>
            <person name="William W."/>
        </authorList>
    </citation>
    <scope>NUCLEOTIDE SEQUENCE</scope>
</reference>
<sequence length="220" mass="24661">MASELQQYHNGLIEQKRIFRLVDRSLTEAKSDSDFRELTIVAAIVKSSETMGLQQDGSGTVLWLLLENKSRDDAQPAVQVMSELAHQRNNNRDALLRKQFLIDAEKFHVKHRLRKVMGTSSLTQNPHWLYSDSVATRLRSLCAPYSGIVDKASMDVVVWDLRGVDGAIVDMGFVDVVISKKRGVDVVARGMGSVDVGVGVRREVVLRVVRVCKAIFQFHV</sequence>
<dbReference type="EMBL" id="HG994371">
    <property type="protein sequence ID" value="CAF1948197.1"/>
    <property type="molecule type" value="Genomic_DNA"/>
</dbReference>
<gene>
    <name evidence="1" type="ORF">DARMORV10_C07P03300.1</name>
</gene>
<organism evidence="1">
    <name type="scientific">Brassica napus</name>
    <name type="common">Rape</name>
    <dbReference type="NCBI Taxonomy" id="3708"/>
    <lineage>
        <taxon>Eukaryota</taxon>
        <taxon>Viridiplantae</taxon>
        <taxon>Streptophyta</taxon>
        <taxon>Embryophyta</taxon>
        <taxon>Tracheophyta</taxon>
        <taxon>Spermatophyta</taxon>
        <taxon>Magnoliopsida</taxon>
        <taxon>eudicotyledons</taxon>
        <taxon>Gunneridae</taxon>
        <taxon>Pentapetalae</taxon>
        <taxon>rosids</taxon>
        <taxon>malvids</taxon>
        <taxon>Brassicales</taxon>
        <taxon>Brassicaceae</taxon>
        <taxon>Brassiceae</taxon>
        <taxon>Brassica</taxon>
    </lineage>
</organism>
<protein>
    <submittedName>
        <fullName evidence="1">(rape) hypothetical protein</fullName>
    </submittedName>
</protein>
<accession>A0A816LY13</accession>
<name>A0A816LY13_BRANA</name>
<dbReference type="AlphaFoldDB" id="A0A816LY13"/>